<feature type="transmembrane region" description="Helical" evidence="1">
    <location>
        <begin position="91"/>
        <end position="113"/>
    </location>
</feature>
<feature type="transmembrane region" description="Helical" evidence="1">
    <location>
        <begin position="326"/>
        <end position="344"/>
    </location>
</feature>
<dbReference type="EMBL" id="CP012150">
    <property type="protein sequence ID" value="AKS36136.1"/>
    <property type="molecule type" value="Genomic_DNA"/>
</dbReference>
<feature type="transmembrane region" description="Helical" evidence="1">
    <location>
        <begin position="145"/>
        <end position="167"/>
    </location>
</feature>
<dbReference type="AlphaFoldDB" id="A0A0K0XFH7"/>
<evidence type="ECO:0000313" key="3">
    <source>
        <dbReference type="Proteomes" id="UP000062255"/>
    </source>
</evidence>
<accession>A0A0K0XFH7</accession>
<feature type="transmembrane region" description="Helical" evidence="1">
    <location>
        <begin position="119"/>
        <end position="138"/>
    </location>
</feature>
<feature type="transmembrane region" description="Helical" evidence="1">
    <location>
        <begin position="173"/>
        <end position="193"/>
    </location>
</feature>
<organism evidence="2 3">
    <name type="scientific">Mycolicibacterium goodii</name>
    <name type="common">Mycobacterium goodii</name>
    <dbReference type="NCBI Taxonomy" id="134601"/>
    <lineage>
        <taxon>Bacteria</taxon>
        <taxon>Bacillati</taxon>
        <taxon>Actinomycetota</taxon>
        <taxon>Actinomycetes</taxon>
        <taxon>Mycobacteriales</taxon>
        <taxon>Mycobacteriaceae</taxon>
        <taxon>Mycolicibacterium</taxon>
    </lineage>
</organism>
<evidence type="ECO:0000313" key="2">
    <source>
        <dbReference type="EMBL" id="AKS36136.1"/>
    </source>
</evidence>
<proteinExistence type="predicted"/>
<dbReference type="KEGG" id="mgo:AFA91_06500"/>
<gene>
    <name evidence="2" type="ORF">AFA91_06500</name>
</gene>
<keyword evidence="1" id="KW-0472">Membrane</keyword>
<evidence type="ECO:0000256" key="1">
    <source>
        <dbReference type="SAM" id="Phobius"/>
    </source>
</evidence>
<reference evidence="2 3" key="1">
    <citation type="submission" date="2015-07" db="EMBL/GenBank/DDBJ databases">
        <title>Complete genome sequence of Mycobacterium goodii X7B, a facultative thermophilic biodesulfurizing bacterium.</title>
        <authorList>
            <person name="Yu B."/>
            <person name="Li F."/>
            <person name="Xu P."/>
        </authorList>
    </citation>
    <scope>NUCLEOTIDE SEQUENCE [LARGE SCALE GENOMIC DNA]</scope>
    <source>
        <strain evidence="2 3">X7B</strain>
    </source>
</reference>
<sequence>MTATLVAGVATVVLMGLEKAPVHTSAWPSWDGHYSQIVPFLGWLLGDTTEPGYAHSAIGGVLMVVGGCIAHTGFRRGRRWSGFPVTSGTGLFPWAVGSAALGLLLSNLAWGWTIAATDHWQPTFVPFASVPAAVVLIYGGRLRVAVTGAVLGAGLTTPAAVVAVNIVCRPLGLPNVVGATTGMWSSALLAFLICRHLPWIPPPCVWVPRCHVGLSHCFTDTTRQGALWVVRRMFADFTEAQFIGSEWASAGLLVGTVGSYLVDPVTASGSGHLLPRVMIGQILSAAIATTVWQHQWVKYGWYPTFIPVVSITPAAILAFGSSAQSILAGAVLGAFVGPPVAASISRRLPSDFHPFIGNAMSMTVTTTAIVGGLSVLPGFG</sequence>
<feature type="transmembrane region" description="Helical" evidence="1">
    <location>
        <begin position="299"/>
        <end position="320"/>
    </location>
</feature>
<keyword evidence="1" id="KW-0812">Transmembrane</keyword>
<feature type="transmembrane region" description="Helical" evidence="1">
    <location>
        <begin position="356"/>
        <end position="379"/>
    </location>
</feature>
<keyword evidence="1" id="KW-1133">Transmembrane helix</keyword>
<name>A0A0K0XFH7_MYCGD</name>
<dbReference type="PATRIC" id="fig|134601.6.peg.1351"/>
<feature type="transmembrane region" description="Helical" evidence="1">
    <location>
        <begin position="52"/>
        <end position="70"/>
    </location>
</feature>
<dbReference type="Proteomes" id="UP000062255">
    <property type="component" value="Chromosome"/>
</dbReference>
<protein>
    <submittedName>
        <fullName evidence="2">Uncharacterized protein</fullName>
    </submittedName>
</protein>